<dbReference type="PROSITE" id="PS50829">
    <property type="entry name" value="GYF"/>
    <property type="match status" value="1"/>
</dbReference>
<proteinExistence type="predicted"/>
<protein>
    <recommendedName>
        <fullName evidence="1">GYF domain-containing protein</fullName>
    </recommendedName>
</protein>
<gene>
    <name evidence="2" type="ORF">MACK_002991</name>
</gene>
<dbReference type="SUPFAM" id="SSF55277">
    <property type="entry name" value="GYF domain"/>
    <property type="match status" value="1"/>
</dbReference>
<dbReference type="EMBL" id="CP056072">
    <property type="protein sequence ID" value="UKK02893.2"/>
    <property type="molecule type" value="Genomic_DNA"/>
</dbReference>
<evidence type="ECO:0000313" key="2">
    <source>
        <dbReference type="EMBL" id="UKK02893.2"/>
    </source>
</evidence>
<dbReference type="Proteomes" id="UP000244811">
    <property type="component" value="Chromosome 4"/>
</dbReference>
<accession>A0A976MEF1</accession>
<evidence type="ECO:0000259" key="1">
    <source>
        <dbReference type="PROSITE" id="PS50829"/>
    </source>
</evidence>
<dbReference type="InterPro" id="IPR003169">
    <property type="entry name" value="GYF"/>
</dbReference>
<dbReference type="InterPro" id="IPR035445">
    <property type="entry name" value="GYF-like_dom_sf"/>
</dbReference>
<organism evidence="2 3">
    <name type="scientific">Theileria orientalis</name>
    <dbReference type="NCBI Taxonomy" id="68886"/>
    <lineage>
        <taxon>Eukaryota</taxon>
        <taxon>Sar</taxon>
        <taxon>Alveolata</taxon>
        <taxon>Apicomplexa</taxon>
        <taxon>Aconoidasida</taxon>
        <taxon>Piroplasmida</taxon>
        <taxon>Theileriidae</taxon>
        <taxon>Theileria</taxon>
    </lineage>
</organism>
<reference evidence="2" key="1">
    <citation type="submission" date="2022-07" db="EMBL/GenBank/DDBJ databases">
        <title>Evaluation of T. orientalis genome assembly methods using nanopore sequencing and analysis of variation between genomes.</title>
        <authorList>
            <person name="Yam J."/>
            <person name="Micallef M.L."/>
            <person name="Liu M."/>
            <person name="Djordjevic S.P."/>
            <person name="Bogema D.R."/>
            <person name="Jenkins C."/>
        </authorList>
    </citation>
    <scope>NUCLEOTIDE SEQUENCE</scope>
    <source>
        <strain evidence="2">Goon Nure</strain>
    </source>
</reference>
<feature type="domain" description="GYF" evidence="1">
    <location>
        <begin position="21"/>
        <end position="74"/>
    </location>
</feature>
<dbReference type="AlphaFoldDB" id="A0A976MEF1"/>
<evidence type="ECO:0000313" key="3">
    <source>
        <dbReference type="Proteomes" id="UP000244811"/>
    </source>
</evidence>
<name>A0A976MEF1_THEOR</name>
<dbReference type="Gene3D" id="3.30.1490.40">
    <property type="match status" value="1"/>
</dbReference>
<sequence length="208" mass="23888">MDFVFTDEECCIKCQHSLNHINMWYYLDDFGNQQGPFNSFFILYYIYSGYFEDGSVFFIYDKSNGVPSNYNTLNNYVDKIVEDVTAHAENIFPCTHFMEYLTSSNDGQSISEEVQMHEGLSNLRCSKEMIITGDNIYASALSASSSKEFNSNHQSSNDISDDPNAMNSTNILKKRIFNNLKEADAHLNRVNSRRISHMLEKNLSNEPI</sequence>